<dbReference type="Proteomes" id="UP000046395">
    <property type="component" value="Unassembled WGS sequence"/>
</dbReference>
<keyword evidence="3 5" id="KW-1015">Disulfide bond</keyword>
<dbReference type="InterPro" id="IPR006626">
    <property type="entry name" value="PbH1"/>
</dbReference>
<dbReference type="GO" id="GO:0045217">
    <property type="term" value="P:cell-cell junction maintenance"/>
    <property type="evidence" value="ECO:0007669"/>
    <property type="project" value="TreeGrafter"/>
</dbReference>
<keyword evidence="2" id="KW-0677">Repeat</keyword>
<organism evidence="9 10">
    <name type="scientific">Trichuris muris</name>
    <name type="common">Mouse whipworm</name>
    <dbReference type="NCBI Taxonomy" id="70415"/>
    <lineage>
        <taxon>Eukaryota</taxon>
        <taxon>Metazoa</taxon>
        <taxon>Ecdysozoa</taxon>
        <taxon>Nematoda</taxon>
        <taxon>Enoplea</taxon>
        <taxon>Dorylaimia</taxon>
        <taxon>Trichinellida</taxon>
        <taxon>Trichuridae</taxon>
        <taxon>Trichuris</taxon>
    </lineage>
</organism>
<dbReference type="PROSITE" id="PS00420">
    <property type="entry name" value="SRCR_1"/>
    <property type="match status" value="1"/>
</dbReference>
<dbReference type="InterPro" id="IPR001190">
    <property type="entry name" value="SRCR"/>
</dbReference>
<reference evidence="10" key="1">
    <citation type="submission" date="2019-12" db="UniProtKB">
        <authorList>
            <consortium name="WormBaseParasite"/>
        </authorList>
    </citation>
    <scope>IDENTIFICATION</scope>
</reference>
<name>A0A5S6R0K8_TRIMR</name>
<dbReference type="SMART" id="SM00202">
    <property type="entry name" value="SR"/>
    <property type="match status" value="3"/>
</dbReference>
<dbReference type="PROSITE" id="PS50287">
    <property type="entry name" value="SRCR_2"/>
    <property type="match status" value="3"/>
</dbReference>
<dbReference type="InterPro" id="IPR016187">
    <property type="entry name" value="CTDL_fold"/>
</dbReference>
<dbReference type="InterPro" id="IPR036772">
    <property type="entry name" value="SRCR-like_dom_sf"/>
</dbReference>
<dbReference type="Gene3D" id="3.10.250.10">
    <property type="entry name" value="SRCR-like domain"/>
    <property type="match status" value="3"/>
</dbReference>
<dbReference type="SUPFAM" id="SSF51126">
    <property type="entry name" value="Pectin lyase-like"/>
    <property type="match status" value="2"/>
</dbReference>
<evidence type="ECO:0000259" key="8">
    <source>
        <dbReference type="PROSITE" id="PS50287"/>
    </source>
</evidence>
<accession>A0A5S6R0K8</accession>
<evidence type="ECO:0000256" key="1">
    <source>
        <dbReference type="ARBA" id="ARBA00022729"/>
    </source>
</evidence>
<dbReference type="SMART" id="SM00710">
    <property type="entry name" value="PbH1"/>
    <property type="match status" value="12"/>
</dbReference>
<evidence type="ECO:0000256" key="2">
    <source>
        <dbReference type="ARBA" id="ARBA00022737"/>
    </source>
</evidence>
<feature type="region of interest" description="Disordered" evidence="6">
    <location>
        <begin position="2813"/>
        <end position="2854"/>
    </location>
</feature>
<dbReference type="PANTHER" id="PTHR47653">
    <property type="entry name" value="PROTEIN BARK BEETLE"/>
    <property type="match status" value="1"/>
</dbReference>
<feature type="region of interest" description="Disordered" evidence="6">
    <location>
        <begin position="3088"/>
        <end position="3107"/>
    </location>
</feature>
<dbReference type="Pfam" id="PF13229">
    <property type="entry name" value="Beta_helix"/>
    <property type="match status" value="1"/>
</dbReference>
<keyword evidence="1" id="KW-0732">Signal</keyword>
<feature type="domain" description="SRCR" evidence="8">
    <location>
        <begin position="970"/>
        <end position="1081"/>
    </location>
</feature>
<evidence type="ECO:0000313" key="10">
    <source>
        <dbReference type="WBParaSite" id="TMUE_3000012849.1"/>
    </source>
</evidence>
<feature type="domain" description="SRCR" evidence="8">
    <location>
        <begin position="1850"/>
        <end position="1961"/>
    </location>
</feature>
<protein>
    <submittedName>
        <fullName evidence="10">SRCR domain-containing protein</fullName>
    </submittedName>
</protein>
<keyword evidence="7" id="KW-1133">Transmembrane helix</keyword>
<dbReference type="Gene3D" id="3.10.100.10">
    <property type="entry name" value="Mannose-Binding Protein A, subunit A"/>
    <property type="match status" value="1"/>
</dbReference>
<dbReference type="InterPro" id="IPR012334">
    <property type="entry name" value="Pectin_lyas_fold"/>
</dbReference>
<feature type="disulfide bond" evidence="5">
    <location>
        <begin position="1047"/>
        <end position="1057"/>
    </location>
</feature>
<keyword evidence="4" id="KW-0325">Glycoprotein</keyword>
<dbReference type="SUPFAM" id="SSF56487">
    <property type="entry name" value="SRCR-like"/>
    <property type="match status" value="3"/>
</dbReference>
<keyword evidence="7" id="KW-0472">Membrane</keyword>
<dbReference type="InterPro" id="IPR016186">
    <property type="entry name" value="C-type_lectin-like/link_sf"/>
</dbReference>
<evidence type="ECO:0000256" key="5">
    <source>
        <dbReference type="PROSITE-ProRule" id="PRU00196"/>
    </source>
</evidence>
<dbReference type="WBParaSite" id="TMUE_3000012849.1">
    <property type="protein sequence ID" value="TMUE_3000012849.1"/>
    <property type="gene ID" value="WBGene00285511"/>
</dbReference>
<feature type="domain" description="SRCR" evidence="8">
    <location>
        <begin position="77"/>
        <end position="183"/>
    </location>
</feature>
<sequence>MLTELCIDLPPLVVIVCAMFSGANLTIEQGVKLYFASGIGITVQGVLNAVGNKYVQIEMLPWHLPPDNLESRNHSSFRLVDGPNTQQGRLQVLFAGRWRAVCTMMTNWTSIDYRVACRTMGFDDGGFWKWLRRNNDTMPFVMTKPGCNYSHDALYQCANWTKEKIMLSENLCQGEDDLGLICWGPPTFHGWNFHWKGLEFQDAPWHYVPLSGVSIKKESKSRLEHVNIWYAGYDKDRGNATAAVRCHGMAPFMNYLDVKYSAQDGIRIISPDGPVEITNSTISFNRGHGIVVENTTDGRLFINETRVEFNFGDGIQLRPLLSLSYRPVVDEAFGRDSVIYYEPEIPEVDICATHVLNPSRRSFPRILSAEITNASRLPSAECQWPCYLNLDFGRRLPITYTIQFLEMTSQVGDDLPTSLYLYICEYKKLNDLCKFPRYKIPVRNGLVLPSVDARNSGGSLWIGLKYDDQNVTTHRASRLIMKVHSSIDNLVFYGLNVSNSRICNNGGSGIYVRGARDRTALNNVTVSGNQHTAGVHIFGGVGDLWINNSFIMDNWGDGVNVSFSGGSLVVNGTQISRNRMRGFAFHHDEVKEYFPLKFEVVFKGRPALNNDYTATYVNENGWGGILVGNFCTTPDRHHLINDPRVMIDYVEFVGNKYHPAFEYHSCQRLHQPITRVEVSGSVFRLSTGICFRIQPAVNIKLDINDCRFVENSRPVLLIRNQDHPQLANLPAIVSITRNHMKYNVGPFIVSIGLNELSPVQSMHFHMQNEVKENRVLNPYPLLNARTLPHAAVIVSSSNVILRRNCFYNIHAEFEIATDVNEHALIIDARENNWGSSLPSSFMYKIFDQFKRYSLAKVDVDPYAAVCNSQNPKITELRNFYRQFRQAGRPNVIGGTIYENTDLPREDYLVIDDLHVSPGSTLTLQPGTTLRFQDGIGMLIQGELVRTDYSRSPEPILFTLAEREKQEPYNIRIVPDDNNSSRSNALSGRLEVLVDGQWGTICNRSWTVNLAAASCHQLGMVLDPEFLENWRVYPSPGSLPIVMDNIRCEELEYDITLCRHDGIDHAIHLSCKSAEVVGLRCVQPMWAGVRYSLLANPASVTGQTTIKHLVIEKAGLLDFRLPEFVAAFTVDWNYHLFEHLIVRDNFWTGVDIIYTDPIKKPKLLNCQFIRNRRHGLRLRSVGLTLENVTLAENENAGIRYNPHITPKLQRDVSSWLRRNDAVFHDGSLLTVPHGTVKEIMLTTSLRENRKYLVASSSSCGTPPFGDCAYALTVRSAGISPGVEGRIGVQIISRPSRSGDENLYISDDAAGGREFDLRQNLIAFPWVSSGNVIRVRYERTHGSAEIAVLLFHIADFEYLDDFVHVRSSFVTKNQYGMSSVHYSSFFRNDGSILLRRRYAKLWFQKTHFVSNRQAVIWVNGPLMEVEIDSPLAEVAYLIDNCSISFNNGSIIETHRDLQNSANSFWWKIWQSNFFSNYESGMSISLPDPQNVLLNFTHRFELRESNFQDNEGFQFLLSGYYAWLNISSNNFTMNRARQDVGLMKLTGMEKELIMERNRWRYNQGKWVLSFDMKSNALVSHPIPCRLYRNYFFDNYFLAPEDNYVDNWPRSFALGLLGVQNVDVHYNNFRNTLLDFEVVTGLRTTMFLSKANISHNYFGQDTEVGILQRIFDFDDWNIFCLAHINPYFVTEERSINWEWRPEDAQLGNVQYEEPSVYDLHGRLYKSLTLRRQREKWTVFPYYYKPDKPYYIRKDLTIMPGAKLTIEKGVEIHIYPNVRILVLGSLEAQGTFWEPIRLKPVNRTDVTRLDAVHAGKRIFASQASNNFRRKEKRDTIYEMFPFLHRQYSFYQKFETFLVDGPDQRSGFLEIYNATTGERVPICDRQFTKRNAEVVCRERGFDSKNVYVRIGARWSHDPKLRLVKSYAEPRQCFGHENRLADCDLRLSNADHLWKCVDAEHFVFVHCGRASAVNSDYVGHWGGLFFASDSIESARNMQSVLRHVEIVGAGLSHNDSSAALTVVYRSVALDHVNVTNSSMHAVEIVAPHGEVFLNKVNITDNLGVGLRLLGLNMHSSITVEDEPLVHATFPYYLYGLVDLCSVDKIIEVEKRVLVYYKYDSYPVDCYKTFVSLNSAKELEFKLLLANIYNSSDLAIRKDGIAFYDGRQMSSATFIHSFGHETSRHGLSQPVRSSGDALTIHLRANAADGAYGLIAEVVTIPAPPDPAPLKRVFIREGRFERNDRGAFRYDCTGDVNAIVDVDLCSFNFNGYQLWENFTTNSGAVRLGMYNTQSFKLQNSMFFRNPGGLNVFAASTTPSARLVGLIQNCAFGNNFVRETLKLIGRNYQKIYVLNNYFGRNWSPYKDVVLVDHMLTNFTRNTFYNNTGTHIVHLGGYREVFTEFQLFRSNVLYDNIATGHGYHFIPQYGYFGSRGGCTVLSCRYRKRRSLPDTNRRLVEVQQPESTSTTSFEWWANVGLDAERYHSTLFAASGQVKIEKNFFNNPANSFELTTAIVNSTDAYPGPVDARQNYWGQISTGAVASGKIRDGSDHDYLLKVDFLPVLESNTSLLDGSCPAGWFEAGYEQWKSYQSCFLFVPGAVAYHVAQEFCKEQGAYLPFFRDQDRRLEPLAKKVDQLNEQFSTAEELAPVYMKTYEIRFWISSVTVPPEKCGYLSSRTASIGVYNCDDVLPFVCEKGPKPYEEPIYLQPAVIAAIVISALLVFIVGLLTFMWWMKSKERQKQFFERKSSLRASIRSLKNGQAIIEPEATAESKQWKAGSCSPDLIEAAHRNLVFGSKSTESLSRPVKKPGYDSLNSTTLYQNGSIRNETKLRRDNSPSSSYCESAYRSDFSPSSETSSLAGTPSLSGIQQISHKWSPWSNAAKMTGAAPVSWRRNKTVELAREKVTSDATTTCSTMQSDVPSFDPKCSLCQGEQSDSTQISSCTFSTSGRTTQQSNTSSVLSSCSQRKMARLTCCSGTSEENGSSTICSRLHDTSECSCGSQQTCSFRTGESVPVGCAKPLGIFDAVPPVEFRGLAAQCHKGSRAPICLSDQPDHLSIGDLESIGGDDSLFELDVHLDGSKSMSQLQTSLIAPPNLSSFSRSSESFAKQSKPLETAM</sequence>
<dbReference type="InterPro" id="IPR053243">
    <property type="entry name" value="SJ_maturation_regulator"/>
</dbReference>
<proteinExistence type="predicted"/>
<feature type="compositionally biased region" description="Polar residues" evidence="6">
    <location>
        <begin position="2840"/>
        <end position="2854"/>
    </location>
</feature>
<feature type="disulfide bond" evidence="5">
    <location>
        <begin position="1926"/>
        <end position="1936"/>
    </location>
</feature>
<evidence type="ECO:0000256" key="3">
    <source>
        <dbReference type="ARBA" id="ARBA00023157"/>
    </source>
</evidence>
<dbReference type="SUPFAM" id="SSF56436">
    <property type="entry name" value="C-type lectin-like"/>
    <property type="match status" value="1"/>
</dbReference>
<evidence type="ECO:0000256" key="7">
    <source>
        <dbReference type="SAM" id="Phobius"/>
    </source>
</evidence>
<evidence type="ECO:0000313" key="9">
    <source>
        <dbReference type="Proteomes" id="UP000046395"/>
    </source>
</evidence>
<evidence type="ECO:0000256" key="6">
    <source>
        <dbReference type="SAM" id="MobiDB-lite"/>
    </source>
</evidence>
<dbReference type="Pfam" id="PF00530">
    <property type="entry name" value="SRCR"/>
    <property type="match status" value="3"/>
</dbReference>
<evidence type="ECO:0000256" key="4">
    <source>
        <dbReference type="ARBA" id="ARBA00023180"/>
    </source>
</evidence>
<dbReference type="InterPro" id="IPR011050">
    <property type="entry name" value="Pectin_lyase_fold/virulence"/>
</dbReference>
<keyword evidence="9" id="KW-1185">Reference proteome</keyword>
<dbReference type="GO" id="GO:0016020">
    <property type="term" value="C:membrane"/>
    <property type="evidence" value="ECO:0007669"/>
    <property type="project" value="InterPro"/>
</dbReference>
<keyword evidence="7" id="KW-0812">Transmembrane</keyword>
<dbReference type="InterPro" id="IPR039448">
    <property type="entry name" value="Beta_helix"/>
</dbReference>
<dbReference type="Gene3D" id="2.160.20.10">
    <property type="entry name" value="Single-stranded right-handed beta-helix, Pectin lyase-like"/>
    <property type="match status" value="1"/>
</dbReference>
<feature type="transmembrane region" description="Helical" evidence="7">
    <location>
        <begin position="2700"/>
        <end position="2723"/>
    </location>
</feature>
<comment type="caution">
    <text evidence="5">Lacks conserved residue(s) required for the propagation of feature annotation.</text>
</comment>
<dbReference type="PANTHER" id="PTHR47653:SF1">
    <property type="entry name" value="DELETED IN MALIGNANT BRAIN TUMORS 1 PROTEIN"/>
    <property type="match status" value="1"/>
</dbReference>
<feature type="disulfide bond" evidence="5">
    <location>
        <begin position="147"/>
        <end position="157"/>
    </location>
</feature>
<dbReference type="STRING" id="70415.A0A5S6R0K8"/>